<organism evidence="1 2">
    <name type="scientific">Paenibacillus typhae</name>
    <dbReference type="NCBI Taxonomy" id="1174501"/>
    <lineage>
        <taxon>Bacteria</taxon>
        <taxon>Bacillati</taxon>
        <taxon>Bacillota</taxon>
        <taxon>Bacilli</taxon>
        <taxon>Bacillales</taxon>
        <taxon>Paenibacillaceae</taxon>
        <taxon>Paenibacillus</taxon>
    </lineage>
</organism>
<dbReference type="RefSeq" id="WP_090711198.1">
    <property type="nucleotide sequence ID" value="NZ_CBCSKY010000010.1"/>
</dbReference>
<protein>
    <submittedName>
        <fullName evidence="1">Uncharacterized protein</fullName>
    </submittedName>
</protein>
<accession>A0A1G8F6H2</accession>
<keyword evidence="2" id="KW-1185">Reference proteome</keyword>
<reference evidence="2" key="1">
    <citation type="submission" date="2016-10" db="EMBL/GenBank/DDBJ databases">
        <authorList>
            <person name="Varghese N."/>
            <person name="Submissions S."/>
        </authorList>
    </citation>
    <scope>NUCLEOTIDE SEQUENCE [LARGE SCALE GENOMIC DNA]</scope>
    <source>
        <strain evidence="2">CGMCC 1.11012</strain>
    </source>
</reference>
<proteinExistence type="predicted"/>
<dbReference type="Proteomes" id="UP000199050">
    <property type="component" value="Unassembled WGS sequence"/>
</dbReference>
<dbReference type="EMBL" id="FNDX01000001">
    <property type="protein sequence ID" value="SDH77599.1"/>
    <property type="molecule type" value="Genomic_DNA"/>
</dbReference>
<evidence type="ECO:0000313" key="2">
    <source>
        <dbReference type="Proteomes" id="UP000199050"/>
    </source>
</evidence>
<name>A0A1G8F6H2_9BACL</name>
<dbReference type="OrthoDB" id="2642166at2"/>
<gene>
    <name evidence="1" type="ORF">SAMN05216192_101144</name>
</gene>
<dbReference type="AlphaFoldDB" id="A0A1G8F6H2"/>
<sequence>MKSKVYVSIDGVVKEAIGPQPKHALLFAAPLKSAETIVKEQREARLRNSEFLKQRFSEAIKR</sequence>
<evidence type="ECO:0000313" key="1">
    <source>
        <dbReference type="EMBL" id="SDH77599.1"/>
    </source>
</evidence>